<gene>
    <name evidence="1" type="ORF">LMG29542_02344</name>
</gene>
<dbReference type="EMBL" id="CADIKH010000009">
    <property type="protein sequence ID" value="CAB3754411.1"/>
    <property type="molecule type" value="Genomic_DNA"/>
</dbReference>
<dbReference type="AlphaFoldDB" id="A0A6J5DMH7"/>
<accession>A0A6J5DMH7</accession>
<reference evidence="1 2" key="1">
    <citation type="submission" date="2020-04" db="EMBL/GenBank/DDBJ databases">
        <authorList>
            <person name="De Canck E."/>
        </authorList>
    </citation>
    <scope>NUCLEOTIDE SEQUENCE [LARGE SCALE GENOMIC DNA]</scope>
    <source>
        <strain evidence="1 2">LMG 29542</strain>
    </source>
</reference>
<evidence type="ECO:0000313" key="2">
    <source>
        <dbReference type="Proteomes" id="UP000494363"/>
    </source>
</evidence>
<sequence>MKQGRFLPGFIADVFQRFTQKSDRLLVLNRVDPILPCHIHPVAGRHARKLLTGIVSGIFYGE</sequence>
<dbReference type="Proteomes" id="UP000494363">
    <property type="component" value="Unassembled WGS sequence"/>
</dbReference>
<proteinExistence type="predicted"/>
<evidence type="ECO:0000313" key="1">
    <source>
        <dbReference type="EMBL" id="CAB3754411.1"/>
    </source>
</evidence>
<organism evidence="1 2">
    <name type="scientific">Paraburkholderia humisilvae</name>
    <dbReference type="NCBI Taxonomy" id="627669"/>
    <lineage>
        <taxon>Bacteria</taxon>
        <taxon>Pseudomonadati</taxon>
        <taxon>Pseudomonadota</taxon>
        <taxon>Betaproteobacteria</taxon>
        <taxon>Burkholderiales</taxon>
        <taxon>Burkholderiaceae</taxon>
        <taxon>Paraburkholderia</taxon>
    </lineage>
</organism>
<protein>
    <submittedName>
        <fullName evidence="1">Uncharacterized protein</fullName>
    </submittedName>
</protein>
<keyword evidence="2" id="KW-1185">Reference proteome</keyword>
<name>A0A6J5DMH7_9BURK</name>